<reference evidence="3 4" key="1">
    <citation type="submission" date="2015-11" db="EMBL/GenBank/DDBJ databases">
        <authorList>
            <person name="Zhang Y."/>
            <person name="Guo Z."/>
        </authorList>
    </citation>
    <scope>NUCLEOTIDE SEQUENCE [LARGE SCALE GENOMIC DNA]</scope>
    <source>
        <strain evidence="3 4">KCTC 32221</strain>
    </source>
</reference>
<organism evidence="3 4">
    <name type="scientific">Pseudohongiella spirulinae</name>
    <dbReference type="NCBI Taxonomy" id="1249552"/>
    <lineage>
        <taxon>Bacteria</taxon>
        <taxon>Pseudomonadati</taxon>
        <taxon>Pseudomonadota</taxon>
        <taxon>Gammaproteobacteria</taxon>
        <taxon>Pseudomonadales</taxon>
        <taxon>Pseudohongiellaceae</taxon>
        <taxon>Pseudohongiella</taxon>
    </lineage>
</organism>
<name>A0A0S2KAP2_9GAMM</name>
<feature type="chain" id="PRO_5006601385" evidence="1">
    <location>
        <begin position="27"/>
        <end position="191"/>
    </location>
</feature>
<protein>
    <submittedName>
        <fullName evidence="3">Cytochrome C</fullName>
    </submittedName>
</protein>
<sequence precursor="true">MNKQTGLSTVALASFLVMLASCQQEAVEPPSDMVAEAQAISGQFVGTLLPTLQAAMQAGGPVRGIEVCSVAAPQIAADLSRDSGWDVSRVSLKARNQETAIPDDWETQVLQDFDRRQQAGEAAGQINQAAVVNGELRYMQAQPAGELCLTCHGTDISSDVRAALNEHYPGDAATGYMAGQIRGAISIRRSL</sequence>
<dbReference type="PROSITE" id="PS51257">
    <property type="entry name" value="PROKAR_LIPOPROTEIN"/>
    <property type="match status" value="1"/>
</dbReference>
<proteinExistence type="predicted"/>
<accession>A0A0S2KAP2</accession>
<dbReference type="STRING" id="1249552.PS2015_352"/>
<dbReference type="KEGG" id="pspi:PS2015_352"/>
<feature type="domain" description="Tll0287-like" evidence="2">
    <location>
        <begin position="37"/>
        <end position="188"/>
    </location>
</feature>
<keyword evidence="1" id="KW-0732">Signal</keyword>
<dbReference type="PATRIC" id="fig|1249552.3.peg.359"/>
<gene>
    <name evidence="3" type="ORF">PS2015_352</name>
</gene>
<evidence type="ECO:0000313" key="3">
    <source>
        <dbReference type="EMBL" id="ALO45042.1"/>
    </source>
</evidence>
<dbReference type="Proteomes" id="UP000065641">
    <property type="component" value="Chromosome"/>
</dbReference>
<dbReference type="Pfam" id="PF11845">
    <property type="entry name" value="Tll0287-like"/>
    <property type="match status" value="1"/>
</dbReference>
<evidence type="ECO:0000256" key="1">
    <source>
        <dbReference type="SAM" id="SignalP"/>
    </source>
</evidence>
<dbReference type="InterPro" id="IPR021796">
    <property type="entry name" value="Tll0287-like_dom"/>
</dbReference>
<dbReference type="OrthoDB" id="9797588at2"/>
<evidence type="ECO:0000259" key="2">
    <source>
        <dbReference type="Pfam" id="PF11845"/>
    </source>
</evidence>
<dbReference type="EMBL" id="CP013189">
    <property type="protein sequence ID" value="ALO45042.1"/>
    <property type="molecule type" value="Genomic_DNA"/>
</dbReference>
<keyword evidence="4" id="KW-1185">Reference proteome</keyword>
<evidence type="ECO:0000313" key="4">
    <source>
        <dbReference type="Proteomes" id="UP000065641"/>
    </source>
</evidence>
<feature type="signal peptide" evidence="1">
    <location>
        <begin position="1"/>
        <end position="26"/>
    </location>
</feature>
<dbReference type="AlphaFoldDB" id="A0A0S2KAP2"/>
<dbReference type="RefSeq" id="WP_058020551.1">
    <property type="nucleotide sequence ID" value="NZ_CP013189.1"/>
</dbReference>